<accession>G3IKN9</accession>
<organism evidence="2 3">
    <name type="scientific">Cricetulus griseus</name>
    <name type="common">Chinese hamster</name>
    <name type="synonym">Cricetulus barabensis griseus</name>
    <dbReference type="NCBI Taxonomy" id="10029"/>
    <lineage>
        <taxon>Eukaryota</taxon>
        <taxon>Metazoa</taxon>
        <taxon>Chordata</taxon>
        <taxon>Craniata</taxon>
        <taxon>Vertebrata</taxon>
        <taxon>Euteleostomi</taxon>
        <taxon>Mammalia</taxon>
        <taxon>Eutheria</taxon>
        <taxon>Euarchontoglires</taxon>
        <taxon>Glires</taxon>
        <taxon>Rodentia</taxon>
        <taxon>Myomorpha</taxon>
        <taxon>Muroidea</taxon>
        <taxon>Cricetidae</taxon>
        <taxon>Cricetinae</taxon>
        <taxon>Cricetulus</taxon>
    </lineage>
</organism>
<gene>
    <name evidence="2" type="ORF">I79_024442</name>
</gene>
<feature type="compositionally biased region" description="Gly residues" evidence="1">
    <location>
        <begin position="30"/>
        <end position="58"/>
    </location>
</feature>
<protein>
    <submittedName>
        <fullName evidence="2">Uncharacterized protein</fullName>
    </submittedName>
</protein>
<name>G3IKN9_CRIGR</name>
<evidence type="ECO:0000313" key="2">
    <source>
        <dbReference type="EMBL" id="EGW13734.1"/>
    </source>
</evidence>
<evidence type="ECO:0000313" key="3">
    <source>
        <dbReference type="Proteomes" id="UP000001075"/>
    </source>
</evidence>
<dbReference type="EMBL" id="JH003700">
    <property type="protein sequence ID" value="EGW13734.1"/>
    <property type="molecule type" value="Genomic_DNA"/>
</dbReference>
<dbReference type="AlphaFoldDB" id="G3IKN9"/>
<dbReference type="InParanoid" id="G3IKN9"/>
<feature type="compositionally biased region" description="Low complexity" evidence="1">
    <location>
        <begin position="59"/>
        <end position="70"/>
    </location>
</feature>
<evidence type="ECO:0000256" key="1">
    <source>
        <dbReference type="SAM" id="MobiDB-lite"/>
    </source>
</evidence>
<dbReference type="Proteomes" id="UP000001075">
    <property type="component" value="Unassembled WGS sequence"/>
</dbReference>
<reference evidence="3" key="1">
    <citation type="journal article" date="2011" name="Nat. Biotechnol.">
        <title>The genomic sequence of the Chinese hamster ovary (CHO)-K1 cell line.</title>
        <authorList>
            <person name="Xu X."/>
            <person name="Nagarajan H."/>
            <person name="Lewis N.E."/>
            <person name="Pan S."/>
            <person name="Cai Z."/>
            <person name="Liu X."/>
            <person name="Chen W."/>
            <person name="Xie M."/>
            <person name="Wang W."/>
            <person name="Hammond S."/>
            <person name="Andersen M.R."/>
            <person name="Neff N."/>
            <person name="Passarelli B."/>
            <person name="Koh W."/>
            <person name="Fan H.C."/>
            <person name="Wang J."/>
            <person name="Gui Y."/>
            <person name="Lee K.H."/>
            <person name="Betenbaugh M.J."/>
            <person name="Quake S.R."/>
            <person name="Famili I."/>
            <person name="Palsson B.O."/>
            <person name="Wang J."/>
        </authorList>
    </citation>
    <scope>NUCLEOTIDE SEQUENCE [LARGE SCALE GENOMIC DNA]</scope>
    <source>
        <strain evidence="3">CHO K1 cell line</strain>
    </source>
</reference>
<sequence>MPAGYTRRQHIPRNYWTAVLLERAAARLVRGGGGSGTSRGARGGRGEGPPGPGGGAAAGGICSALGSSASHPGDAGGGADERSGIMTNTFGPE</sequence>
<feature type="region of interest" description="Disordered" evidence="1">
    <location>
        <begin position="29"/>
        <end position="93"/>
    </location>
</feature>
<proteinExistence type="predicted"/>